<dbReference type="Proteomes" id="UP001151760">
    <property type="component" value="Unassembled WGS sequence"/>
</dbReference>
<evidence type="ECO:0000313" key="2">
    <source>
        <dbReference type="EMBL" id="GJS79940.1"/>
    </source>
</evidence>
<accession>A0ABQ4YQX7</accession>
<feature type="compositionally biased region" description="Basic and acidic residues" evidence="1">
    <location>
        <begin position="430"/>
        <end position="440"/>
    </location>
</feature>
<dbReference type="EMBL" id="BQNB010010634">
    <property type="protein sequence ID" value="GJS79940.1"/>
    <property type="molecule type" value="Genomic_DNA"/>
</dbReference>
<sequence>MRDKQTVMPLGDHAAHWSSYIGEVIRGVPLYYPSWLKVLKEWKAALITDIGGSRLLARLQDEMLYVREAGPQNTHGVPFLIDTFWRTHTVDGVFPKDEDRRIYEEIKRLEATGEYTKDEINRLARGGKLRGHIPGVGRVLPSRTTSRPNMFKEFKSGGASGSGGCGDDEESGDDEEGEDEDGDGESCVGPTSSLGIIAGDCIPDEVSPATIPQRHVAGDRFPQRHVAGERPDISLGKDPIVLLDYGSRISMDTLRIYDYLVGKQIGIHDFLSANRKTHWTTSSLICTPGQHVPPEALASQCLAWVKGLKGRTKSYVFRNKLNGLLADCERISHLQAGGNGSITSVKNFNMHGMGKTVNELHAMLKLHEETLPKKDANPALHAIRAGRVQKNQKNKPHKAAKRGHGKGKGKMGYAPNNAPFSPKPKTPPPPKKDNPAKDTV</sequence>
<keyword evidence="3" id="KW-1185">Reference proteome</keyword>
<evidence type="ECO:0000256" key="1">
    <source>
        <dbReference type="SAM" id="MobiDB-lite"/>
    </source>
</evidence>
<protein>
    <submittedName>
        <fullName evidence="2">Uncharacterized protein</fullName>
    </submittedName>
</protein>
<reference evidence="2" key="2">
    <citation type="submission" date="2022-01" db="EMBL/GenBank/DDBJ databases">
        <authorList>
            <person name="Yamashiro T."/>
            <person name="Shiraishi A."/>
            <person name="Satake H."/>
            <person name="Nakayama K."/>
        </authorList>
    </citation>
    <scope>NUCLEOTIDE SEQUENCE</scope>
</reference>
<feature type="region of interest" description="Disordered" evidence="1">
    <location>
        <begin position="134"/>
        <end position="189"/>
    </location>
</feature>
<gene>
    <name evidence="2" type="ORF">Tco_0729821</name>
</gene>
<feature type="compositionally biased region" description="Acidic residues" evidence="1">
    <location>
        <begin position="166"/>
        <end position="184"/>
    </location>
</feature>
<name>A0ABQ4YQX7_9ASTR</name>
<proteinExistence type="predicted"/>
<feature type="compositionally biased region" description="Basic residues" evidence="1">
    <location>
        <begin position="390"/>
        <end position="409"/>
    </location>
</feature>
<organism evidence="2 3">
    <name type="scientific">Tanacetum coccineum</name>
    <dbReference type="NCBI Taxonomy" id="301880"/>
    <lineage>
        <taxon>Eukaryota</taxon>
        <taxon>Viridiplantae</taxon>
        <taxon>Streptophyta</taxon>
        <taxon>Embryophyta</taxon>
        <taxon>Tracheophyta</taxon>
        <taxon>Spermatophyta</taxon>
        <taxon>Magnoliopsida</taxon>
        <taxon>eudicotyledons</taxon>
        <taxon>Gunneridae</taxon>
        <taxon>Pentapetalae</taxon>
        <taxon>asterids</taxon>
        <taxon>campanulids</taxon>
        <taxon>Asterales</taxon>
        <taxon>Asteraceae</taxon>
        <taxon>Asteroideae</taxon>
        <taxon>Anthemideae</taxon>
        <taxon>Anthemidinae</taxon>
        <taxon>Tanacetum</taxon>
    </lineage>
</organism>
<comment type="caution">
    <text evidence="2">The sequence shown here is derived from an EMBL/GenBank/DDBJ whole genome shotgun (WGS) entry which is preliminary data.</text>
</comment>
<feature type="region of interest" description="Disordered" evidence="1">
    <location>
        <begin position="384"/>
        <end position="440"/>
    </location>
</feature>
<evidence type="ECO:0000313" key="3">
    <source>
        <dbReference type="Proteomes" id="UP001151760"/>
    </source>
</evidence>
<reference evidence="2" key="1">
    <citation type="journal article" date="2022" name="Int. J. Mol. Sci.">
        <title>Draft Genome of Tanacetum Coccineum: Genomic Comparison of Closely Related Tanacetum-Family Plants.</title>
        <authorList>
            <person name="Yamashiro T."/>
            <person name="Shiraishi A."/>
            <person name="Nakayama K."/>
            <person name="Satake H."/>
        </authorList>
    </citation>
    <scope>NUCLEOTIDE SEQUENCE</scope>
</reference>